<dbReference type="RefSeq" id="WP_133593463.1">
    <property type="nucleotide sequence ID" value="NZ_CP037953.1"/>
</dbReference>
<gene>
    <name evidence="15" type="ORF">EV696_12712</name>
</gene>
<feature type="domain" description="2Fe-2S ferredoxin-type" evidence="12">
    <location>
        <begin position="1"/>
        <end position="78"/>
    </location>
</feature>
<dbReference type="CDD" id="cd00207">
    <property type="entry name" value="fer2"/>
    <property type="match status" value="1"/>
</dbReference>
<keyword evidence="7 11" id="KW-0411">Iron-sulfur</keyword>
<dbReference type="NCBIfam" id="TIGR01973">
    <property type="entry name" value="NuoG"/>
    <property type="match status" value="1"/>
</dbReference>
<dbReference type="GO" id="GO:0046872">
    <property type="term" value="F:metal ion binding"/>
    <property type="evidence" value="ECO:0007669"/>
    <property type="project" value="UniProtKB-UniRule"/>
</dbReference>
<dbReference type="AlphaFoldDB" id="A0A4R6UKV5"/>
<dbReference type="InterPro" id="IPR010228">
    <property type="entry name" value="NADH_UbQ_OxRdtase_Gsu"/>
</dbReference>
<name>A0A4R6UKV5_9GAMM</name>
<dbReference type="Pfam" id="PF22151">
    <property type="entry name" value="Fer4_NDSU1"/>
    <property type="match status" value="1"/>
</dbReference>
<dbReference type="PROSITE" id="PS00642">
    <property type="entry name" value="COMPLEX1_75K_2"/>
    <property type="match status" value="1"/>
</dbReference>
<keyword evidence="11" id="KW-0874">Quinone</keyword>
<sequence length="710" mass="75817">MVNIEIDGKKLTVEPGSMVIEAADAAGIYIPRFCYHKKLSVAANCRMCLVDVAKAPKALPACATPVNEGMVIQTKSKKALDAQKSVMEFLLINHPLDCPICDQGGECELQDLAMGYGGDVSQYVEGKRVVADKDIGPLIATEMTRCIHCTRCVRFGTEVAGMRELGATGRGEHMTIGTFIEKSVDSEVSGNVIDLCPVGALTAKPSRFTARAWELQSRPSIAPHDCLGSNIDVHYRRNEVMRVVPRENEAINEVWISDRDRYSYEALNKAERLLNPKVKRDGVWQNVSWQDALELTATNLKRAGQGVAALTSASNTTEELFLLQKVVRGLGSNNIDFRLRQSDFSADAQAALMPQLGLSIAELENLDATLLIGSNLRQEQPIAAVRLRKATRDGVVMSLSTVDVEWTFRVAPDVVDADLLAQVAGVAKALVDAKGSDAAEFSAAVASVNANDSHNAIAEQLLKAEKKAVILGAIAIEHPHFASIDSLVQIIGKLSGASVGMLTPGANAAGAWLAGAVPHRREAGHAVNNAGLNAQQMLASSQKAYVLMNVEPELDSVLGEAALEAVKGAEFIVALTPFADGKVSEYADVLLPIGAFTETSGSYVNAEGTFQSFAAVVPAKGEARPGWKVLRVLGNLLNLKGFDYVSSEDVLAELQQALKAPGASDAKWIAPKQLAGGKAVTSQNMYAIDALVRRAPSLQQTTQARRGQGA</sequence>
<dbReference type="PANTHER" id="PTHR43105:SF13">
    <property type="entry name" value="NADH-UBIQUINONE OXIDOREDUCTASE 75 KDA SUBUNIT, MITOCHONDRIAL"/>
    <property type="match status" value="1"/>
</dbReference>
<dbReference type="EC" id="7.1.1.-" evidence="11"/>
<keyword evidence="3 11" id="KW-0004">4Fe-4S</keyword>
<evidence type="ECO:0000313" key="15">
    <source>
        <dbReference type="EMBL" id="TDQ43854.1"/>
    </source>
</evidence>
<dbReference type="SUPFAM" id="SSF53706">
    <property type="entry name" value="Formate dehydrogenase/DMSO reductase, domains 1-3"/>
    <property type="match status" value="1"/>
</dbReference>
<dbReference type="InterPro" id="IPR006963">
    <property type="entry name" value="Mopterin_OxRdtase_4Fe-4S_dom"/>
</dbReference>
<dbReference type="PROSITE" id="PS51839">
    <property type="entry name" value="4FE4S_HC3"/>
    <property type="match status" value="1"/>
</dbReference>
<dbReference type="SUPFAM" id="SSF54862">
    <property type="entry name" value="4Fe-4S ferredoxins"/>
    <property type="match status" value="1"/>
</dbReference>
<dbReference type="InterPro" id="IPR054351">
    <property type="entry name" value="NADH_UbQ_OxRdtase_ferredoxin"/>
</dbReference>
<evidence type="ECO:0000256" key="9">
    <source>
        <dbReference type="ARBA" id="ARBA00026021"/>
    </source>
</evidence>
<keyword evidence="4 11" id="KW-0479">Metal-binding</keyword>
<dbReference type="Pfam" id="PF00384">
    <property type="entry name" value="Molybdopterin"/>
    <property type="match status" value="1"/>
</dbReference>
<proteinExistence type="inferred from homology"/>
<accession>A0A4R6UKV5</accession>
<dbReference type="GO" id="GO:0016020">
    <property type="term" value="C:membrane"/>
    <property type="evidence" value="ECO:0007669"/>
    <property type="project" value="InterPro"/>
</dbReference>
<evidence type="ECO:0000259" key="14">
    <source>
        <dbReference type="PROSITE" id="PS51839"/>
    </source>
</evidence>
<dbReference type="Pfam" id="PF13510">
    <property type="entry name" value="Fer2_4"/>
    <property type="match status" value="1"/>
</dbReference>
<keyword evidence="8 11" id="KW-0520">NAD</keyword>
<evidence type="ECO:0000256" key="8">
    <source>
        <dbReference type="ARBA" id="ARBA00023027"/>
    </source>
</evidence>
<dbReference type="Gene3D" id="3.10.20.740">
    <property type="match status" value="1"/>
</dbReference>
<evidence type="ECO:0000256" key="2">
    <source>
        <dbReference type="ARBA" id="ARBA00005404"/>
    </source>
</evidence>
<dbReference type="FunFam" id="3.30.70.20:FF:000002">
    <property type="entry name" value="NADH-ubiquinone oxidoreductase 75 kDa subunit"/>
    <property type="match status" value="1"/>
</dbReference>
<dbReference type="FunFam" id="3.10.20.740:FF:000001">
    <property type="entry name" value="NADH-quinone oxidoreductase subunit G"/>
    <property type="match status" value="1"/>
</dbReference>
<dbReference type="GO" id="GO:0008137">
    <property type="term" value="F:NADH dehydrogenase (ubiquinone) activity"/>
    <property type="evidence" value="ECO:0007669"/>
    <property type="project" value="UniProtKB-UniRule"/>
</dbReference>
<dbReference type="InterPro" id="IPR006656">
    <property type="entry name" value="Mopterin_OxRdtase"/>
</dbReference>
<evidence type="ECO:0000259" key="12">
    <source>
        <dbReference type="PROSITE" id="PS51085"/>
    </source>
</evidence>
<dbReference type="Pfam" id="PF10588">
    <property type="entry name" value="NADH-G_4Fe-4S_3"/>
    <property type="match status" value="1"/>
</dbReference>
<dbReference type="Proteomes" id="UP000295375">
    <property type="component" value="Unassembled WGS sequence"/>
</dbReference>
<dbReference type="EMBL" id="SNYM01000027">
    <property type="protein sequence ID" value="TDQ43854.1"/>
    <property type="molecule type" value="Genomic_DNA"/>
</dbReference>
<comment type="function">
    <text evidence="11">NDH-1 shuttles electrons from NADH, via FMN and iron-sulfur (Fe-S) centers, to quinones in the respiratory chain. Couples the redox reaction to proton translocation (for every two electrons transferred, four hydrogen ions are translocated across the cytoplasmic membrane), and thus conserves the redox energy in a proton gradient.</text>
</comment>
<dbReference type="InterPro" id="IPR019574">
    <property type="entry name" value="NADH_UbQ_OxRdtase_Gsu_4Fe4S-bd"/>
</dbReference>
<keyword evidence="16" id="KW-1185">Reference proteome</keyword>
<evidence type="ECO:0000259" key="13">
    <source>
        <dbReference type="PROSITE" id="PS51669"/>
    </source>
</evidence>
<comment type="subunit">
    <text evidence="9">Composed of 13 different subunits. Subunits NuoCD, E, F, and G constitute the peripheral sector of the complex.</text>
</comment>
<evidence type="ECO:0000256" key="10">
    <source>
        <dbReference type="ARBA" id="ARBA00047712"/>
    </source>
</evidence>
<dbReference type="GO" id="GO:0048038">
    <property type="term" value="F:quinone binding"/>
    <property type="evidence" value="ECO:0007669"/>
    <property type="project" value="UniProtKB-UniRule"/>
</dbReference>
<feature type="domain" description="4Fe-4S His(Cys)3-ligated-type" evidence="14">
    <location>
        <begin position="78"/>
        <end position="117"/>
    </location>
</feature>
<dbReference type="GO" id="GO:0051537">
    <property type="term" value="F:2 iron, 2 sulfur cluster binding"/>
    <property type="evidence" value="ECO:0007669"/>
    <property type="project" value="UniProtKB-UniRule"/>
</dbReference>
<dbReference type="InterPro" id="IPR001041">
    <property type="entry name" value="2Fe-2S_ferredoxin-type"/>
</dbReference>
<dbReference type="PROSITE" id="PS51669">
    <property type="entry name" value="4FE4S_MOW_BIS_MGD"/>
    <property type="match status" value="1"/>
</dbReference>
<dbReference type="InterPro" id="IPR050123">
    <property type="entry name" value="Prok_molybdopt-oxidoreductase"/>
</dbReference>
<dbReference type="Gene3D" id="3.40.228.10">
    <property type="entry name" value="Dimethylsulfoxide Reductase, domain 2"/>
    <property type="match status" value="1"/>
</dbReference>
<comment type="cofactor">
    <cofactor evidence="11">
        <name>[2Fe-2S] cluster</name>
        <dbReference type="ChEBI" id="CHEBI:190135"/>
    </cofactor>
    <text evidence="11">Binds 1 [2Fe-2S] cluster per subunit.</text>
</comment>
<evidence type="ECO:0000256" key="7">
    <source>
        <dbReference type="ARBA" id="ARBA00023014"/>
    </source>
</evidence>
<dbReference type="InterPro" id="IPR000283">
    <property type="entry name" value="NADH_UbQ_OxRdtase_75kDa_su_CS"/>
</dbReference>
<keyword evidence="11" id="KW-0001">2Fe-2S</keyword>
<dbReference type="GO" id="GO:0051539">
    <property type="term" value="F:4 iron, 4 sulfur cluster binding"/>
    <property type="evidence" value="ECO:0007669"/>
    <property type="project" value="UniProtKB-KW"/>
</dbReference>
<evidence type="ECO:0000256" key="1">
    <source>
        <dbReference type="ARBA" id="ARBA00001966"/>
    </source>
</evidence>
<dbReference type="Pfam" id="PF22117">
    <property type="entry name" value="Fer4_Nqo3"/>
    <property type="match status" value="1"/>
</dbReference>
<evidence type="ECO:0000256" key="11">
    <source>
        <dbReference type="RuleBase" id="RU003525"/>
    </source>
</evidence>
<dbReference type="SUPFAM" id="SSF54292">
    <property type="entry name" value="2Fe-2S ferredoxin-like"/>
    <property type="match status" value="1"/>
</dbReference>
<evidence type="ECO:0000256" key="3">
    <source>
        <dbReference type="ARBA" id="ARBA00022485"/>
    </source>
</evidence>
<comment type="caution">
    <text evidence="15">The sequence shown here is derived from an EMBL/GenBank/DDBJ whole genome shotgun (WGS) entry which is preliminary data.</text>
</comment>
<organism evidence="15 16">
    <name type="scientific">Permianibacter aggregans</name>
    <dbReference type="NCBI Taxonomy" id="1510150"/>
    <lineage>
        <taxon>Bacteria</taxon>
        <taxon>Pseudomonadati</taxon>
        <taxon>Pseudomonadota</taxon>
        <taxon>Gammaproteobacteria</taxon>
        <taxon>Pseudomonadales</taxon>
        <taxon>Pseudomonadaceae</taxon>
        <taxon>Permianibacter</taxon>
    </lineage>
</organism>
<dbReference type="SMART" id="SM00929">
    <property type="entry name" value="NADH-G_4Fe-4S_3"/>
    <property type="match status" value="1"/>
</dbReference>
<comment type="catalytic activity">
    <reaction evidence="10 11">
        <text>a quinone + NADH + 5 H(+)(in) = a quinol + NAD(+) + 4 H(+)(out)</text>
        <dbReference type="Rhea" id="RHEA:57888"/>
        <dbReference type="ChEBI" id="CHEBI:15378"/>
        <dbReference type="ChEBI" id="CHEBI:24646"/>
        <dbReference type="ChEBI" id="CHEBI:57540"/>
        <dbReference type="ChEBI" id="CHEBI:57945"/>
        <dbReference type="ChEBI" id="CHEBI:132124"/>
    </reaction>
</comment>
<feature type="domain" description="4Fe-4S Mo/W bis-MGD-type" evidence="13">
    <location>
        <begin position="215"/>
        <end position="271"/>
    </location>
</feature>
<dbReference type="PANTHER" id="PTHR43105">
    <property type="entry name" value="RESPIRATORY NITRATE REDUCTASE"/>
    <property type="match status" value="1"/>
</dbReference>
<dbReference type="PROSITE" id="PS00643">
    <property type="entry name" value="COMPLEX1_75K_3"/>
    <property type="match status" value="1"/>
</dbReference>
<comment type="similarity">
    <text evidence="2 11">Belongs to the complex I 75 kDa subunit family.</text>
</comment>
<keyword evidence="6 11" id="KW-0408">Iron</keyword>
<evidence type="ECO:0000256" key="4">
    <source>
        <dbReference type="ARBA" id="ARBA00022723"/>
    </source>
</evidence>
<dbReference type="PROSITE" id="PS51085">
    <property type="entry name" value="2FE2S_FER_2"/>
    <property type="match status" value="1"/>
</dbReference>
<dbReference type="PROSITE" id="PS00641">
    <property type="entry name" value="COMPLEX1_75K_1"/>
    <property type="match status" value="1"/>
</dbReference>
<evidence type="ECO:0000256" key="5">
    <source>
        <dbReference type="ARBA" id="ARBA00022967"/>
    </source>
</evidence>
<dbReference type="Gene3D" id="3.30.70.20">
    <property type="match status" value="1"/>
</dbReference>
<dbReference type="GO" id="GO:0042773">
    <property type="term" value="P:ATP synthesis coupled electron transport"/>
    <property type="evidence" value="ECO:0007669"/>
    <property type="project" value="InterPro"/>
</dbReference>
<protein>
    <recommendedName>
        <fullName evidence="11">NADH-quinone oxidoreductase</fullName>
        <ecNumber evidence="11">7.1.1.-</ecNumber>
    </recommendedName>
</protein>
<evidence type="ECO:0000313" key="16">
    <source>
        <dbReference type="Proteomes" id="UP000295375"/>
    </source>
</evidence>
<keyword evidence="5 11" id="KW-1278">Translocase</keyword>
<dbReference type="InterPro" id="IPR036010">
    <property type="entry name" value="2Fe-2S_ferredoxin-like_sf"/>
</dbReference>
<dbReference type="GO" id="GO:0016651">
    <property type="term" value="F:oxidoreductase activity, acting on NAD(P)H"/>
    <property type="evidence" value="ECO:0007669"/>
    <property type="project" value="InterPro"/>
</dbReference>
<evidence type="ECO:0000256" key="6">
    <source>
        <dbReference type="ARBA" id="ARBA00023004"/>
    </source>
</evidence>
<dbReference type="OrthoDB" id="9810782at2"/>
<reference evidence="15 16" key="1">
    <citation type="submission" date="2019-03" db="EMBL/GenBank/DDBJ databases">
        <title>Genomic Encyclopedia of Type Strains, Phase IV (KMG-IV): sequencing the most valuable type-strain genomes for metagenomic binning, comparative biology and taxonomic classification.</title>
        <authorList>
            <person name="Goeker M."/>
        </authorList>
    </citation>
    <scope>NUCLEOTIDE SEQUENCE [LARGE SCALE GENOMIC DNA]</scope>
    <source>
        <strain evidence="15 16">DSM 103792</strain>
    </source>
</reference>
<comment type="cofactor">
    <cofactor evidence="1 11">
        <name>[4Fe-4S] cluster</name>
        <dbReference type="ChEBI" id="CHEBI:49883"/>
    </cofactor>
</comment>
<dbReference type="Gene3D" id="3.40.50.740">
    <property type="match status" value="2"/>
</dbReference>